<proteinExistence type="predicted"/>
<feature type="region of interest" description="Disordered" evidence="1">
    <location>
        <begin position="1"/>
        <end position="23"/>
    </location>
</feature>
<dbReference type="Proteomes" id="UP000324629">
    <property type="component" value="Unassembled WGS sequence"/>
</dbReference>
<keyword evidence="3" id="KW-1185">Reference proteome</keyword>
<protein>
    <submittedName>
        <fullName evidence="2">Uncharacterized protein</fullName>
    </submittedName>
</protein>
<sequence>LEPAQTPEEAQMLPMPVPPGSVPIAKQTVEIPAEGDCSNSDGTEALGSMPHREESSVTIQKLMRVRFRLSADVLSLVIYSSEAIAKQFIQSQDLIKSNASLKLLKIMKDRTPLESECQKLLLGKTSVSISNHMIQDALKQGTKTSKDVKLSPKDHAVSLRCMTSECTSDPIYDANAIKENKFADLVDLTVDLDSSNSMSSVRSTSVEESTGKRRYANDCIHIEINGASRRQPICAETGSNETRHCQSINQRHVNVSTSSQSRISSAAVFVLEQFTGSDHNIVNFVFDRKAVKESAVIHYRQTKVVDGNVFTILLRSLAWNTFFLTTDSSIATAVRNEHFKSCMNILAPKKSNHCKVYGIGIILITKEQ</sequence>
<accession>A0A5J4N455</accession>
<feature type="non-terminal residue" evidence="2">
    <location>
        <position position="1"/>
    </location>
</feature>
<evidence type="ECO:0000256" key="1">
    <source>
        <dbReference type="SAM" id="MobiDB-lite"/>
    </source>
</evidence>
<dbReference type="AlphaFoldDB" id="A0A5J4N455"/>
<reference evidence="2 3" key="1">
    <citation type="journal article" date="2019" name="Gigascience">
        <title>Whole-genome sequence of the oriental lung fluke Paragonimus westermani.</title>
        <authorList>
            <person name="Oey H."/>
            <person name="Zakrzewski M."/>
            <person name="Narain K."/>
            <person name="Devi K.R."/>
            <person name="Agatsuma T."/>
            <person name="Nawaratna S."/>
            <person name="Gobert G.N."/>
            <person name="Jones M.K."/>
            <person name="Ragan M.A."/>
            <person name="McManus D.P."/>
            <person name="Krause L."/>
        </authorList>
    </citation>
    <scope>NUCLEOTIDE SEQUENCE [LARGE SCALE GENOMIC DNA]</scope>
    <source>
        <strain evidence="2 3">IND2009</strain>
    </source>
</reference>
<comment type="caution">
    <text evidence="2">The sequence shown here is derived from an EMBL/GenBank/DDBJ whole genome shotgun (WGS) entry which is preliminary data.</text>
</comment>
<evidence type="ECO:0000313" key="3">
    <source>
        <dbReference type="Proteomes" id="UP000324629"/>
    </source>
</evidence>
<feature type="non-terminal residue" evidence="2">
    <location>
        <position position="368"/>
    </location>
</feature>
<evidence type="ECO:0000313" key="2">
    <source>
        <dbReference type="EMBL" id="KAA3670292.1"/>
    </source>
</evidence>
<organism evidence="2 3">
    <name type="scientific">Paragonimus westermani</name>
    <dbReference type="NCBI Taxonomy" id="34504"/>
    <lineage>
        <taxon>Eukaryota</taxon>
        <taxon>Metazoa</taxon>
        <taxon>Spiralia</taxon>
        <taxon>Lophotrochozoa</taxon>
        <taxon>Platyhelminthes</taxon>
        <taxon>Trematoda</taxon>
        <taxon>Digenea</taxon>
        <taxon>Plagiorchiida</taxon>
        <taxon>Troglotremata</taxon>
        <taxon>Troglotrematidae</taxon>
        <taxon>Paragonimus</taxon>
    </lineage>
</organism>
<name>A0A5J4N455_9TREM</name>
<gene>
    <name evidence="2" type="ORF">DEA37_0009018</name>
</gene>
<dbReference type="EMBL" id="QNGE01011773">
    <property type="protein sequence ID" value="KAA3670292.1"/>
    <property type="molecule type" value="Genomic_DNA"/>
</dbReference>